<feature type="signal peptide" evidence="1">
    <location>
        <begin position="1"/>
        <end position="32"/>
    </location>
</feature>
<keyword evidence="1" id="KW-0732">Signal</keyword>
<dbReference type="AlphaFoldDB" id="A0A9D1TAF1"/>
<protein>
    <submittedName>
        <fullName evidence="2">Uncharacterized protein</fullName>
    </submittedName>
</protein>
<accession>A0A9D1TAF1</accession>
<name>A0A9D1TAF1_9FIRM</name>
<sequence length="957" mass="107542">MTWKNRYIQKITAVIIICAMLCSLTWAQPVNAEESYSEVSYSLNADEVDDTSLDLYMHENTLYISIADLCSLTRCEQSEENSVITVTQGIVNTEFNAEEQTFHDAFQSTDMTILEIGQGQYAVPALMFLSYFKATAFIDGDTLYCRMPPCTAWEALDIDYRSTKIDIYDLYNGKGGVESSMACDLIMDFIMGNLSTSDGYLNDAFVNALSVNLYDYDAVEQYVKDTQGKLSEDIQSDSGIQMLDALQNILKLSGEPVEWYIQNHYNMLERSFVQMAYNVYQKGYVSEVSRYGEEFYNAFTEKNRVNSAAGKYFSDANYLMLFISSIAETVQQTIYNASTDDLAYNVMGKENMVDLDMDVGDNDWFRIANQFQNILGTGVANLKDTVISYVTSNTFWDESIGIIVSAKSGINEGTWGFALDVARLFAENFPLTKTLMEGYEADLSGIFLSELQQNVYAVVARIVQKMQEQPDNTELYKKLLQAEKFYCRVSIAMYENLSISADQFWDNPEYWKTLFKDRIDNLAVSLYQLSNIQEDNMPECFPMDIESFDAQSISGNAQPPEAQQQNGSNTNAEPLFTEFISSGAYEEFTSDWSCEPDGYAFVDIDQDGVVELIIKGAHGDDFSSAAVFKINMSDQSITNIGQFDYCYDLQYSQAYKALVYANTRPSVMETIYGFYVIEDGSLINSFNVSYGQVYGIEYDDPTVTQYTDGLTSIAFNPLIDLIRGTGQAENKVELSGYLNDFASLQGLLQGTIGSESGEYAEYRLAEGGSLQYARYHDSQQVDYLVTTAETEYQIYGVYVGQDVSLAKNTLSGSGWELSSDITESSTYSSGLNNIVIYWDNSDQVTMVVYYVTVPITNAGATSGSIVGTWEMQLDGETYRMQFTSDGEAISYEPDGHGGSDESPAYYRVNEANGILQIYDSYGEELEEPWYYTVTGNTLTLTVGRNHDVVRTFYRVIE</sequence>
<comment type="caution">
    <text evidence="2">The sequence shown here is derived from an EMBL/GenBank/DDBJ whole genome shotgun (WGS) entry which is preliminary data.</text>
</comment>
<dbReference type="Proteomes" id="UP000824169">
    <property type="component" value="Unassembled WGS sequence"/>
</dbReference>
<dbReference type="EMBL" id="DVOO01000025">
    <property type="protein sequence ID" value="HIV25779.1"/>
    <property type="molecule type" value="Genomic_DNA"/>
</dbReference>
<feature type="chain" id="PRO_5039550573" evidence="1">
    <location>
        <begin position="33"/>
        <end position="957"/>
    </location>
</feature>
<evidence type="ECO:0000313" key="3">
    <source>
        <dbReference type="Proteomes" id="UP000824169"/>
    </source>
</evidence>
<organism evidence="2 3">
    <name type="scientific">Candidatus Scatomonas pullistercoris</name>
    <dbReference type="NCBI Taxonomy" id="2840920"/>
    <lineage>
        <taxon>Bacteria</taxon>
        <taxon>Bacillati</taxon>
        <taxon>Bacillota</taxon>
        <taxon>Clostridia</taxon>
        <taxon>Lachnospirales</taxon>
        <taxon>Lachnospiraceae</taxon>
        <taxon>Lachnospiraceae incertae sedis</taxon>
        <taxon>Candidatus Scatomonas</taxon>
    </lineage>
</organism>
<proteinExistence type="predicted"/>
<evidence type="ECO:0000256" key="1">
    <source>
        <dbReference type="SAM" id="SignalP"/>
    </source>
</evidence>
<reference evidence="2" key="2">
    <citation type="journal article" date="2021" name="PeerJ">
        <title>Extensive microbial diversity within the chicken gut microbiome revealed by metagenomics and culture.</title>
        <authorList>
            <person name="Gilroy R."/>
            <person name="Ravi A."/>
            <person name="Getino M."/>
            <person name="Pursley I."/>
            <person name="Horton D.L."/>
            <person name="Alikhan N.F."/>
            <person name="Baker D."/>
            <person name="Gharbi K."/>
            <person name="Hall N."/>
            <person name="Watson M."/>
            <person name="Adriaenssens E.M."/>
            <person name="Foster-Nyarko E."/>
            <person name="Jarju S."/>
            <person name="Secka A."/>
            <person name="Antonio M."/>
            <person name="Oren A."/>
            <person name="Chaudhuri R.R."/>
            <person name="La Ragione R."/>
            <person name="Hildebrand F."/>
            <person name="Pallen M.J."/>
        </authorList>
    </citation>
    <scope>NUCLEOTIDE SEQUENCE</scope>
    <source>
        <strain evidence="2">CHK188-20938</strain>
    </source>
</reference>
<gene>
    <name evidence="2" type="ORF">IAB71_08410</name>
</gene>
<evidence type="ECO:0000313" key="2">
    <source>
        <dbReference type="EMBL" id="HIV25779.1"/>
    </source>
</evidence>
<reference evidence="2" key="1">
    <citation type="submission" date="2020-10" db="EMBL/GenBank/DDBJ databases">
        <authorList>
            <person name="Gilroy R."/>
        </authorList>
    </citation>
    <scope>NUCLEOTIDE SEQUENCE</scope>
    <source>
        <strain evidence="2">CHK188-20938</strain>
    </source>
</reference>